<dbReference type="EMBL" id="CADCTP010000102">
    <property type="protein sequence ID" value="CAA9232853.1"/>
    <property type="molecule type" value="Genomic_DNA"/>
</dbReference>
<dbReference type="AlphaFoldDB" id="A0A6J4HTU8"/>
<name>A0A6J4HTU8_9ACTN</name>
<evidence type="ECO:0000313" key="2">
    <source>
        <dbReference type="EMBL" id="CAA9232853.1"/>
    </source>
</evidence>
<organism evidence="2">
    <name type="scientific">uncultured Mycobacteriales bacterium</name>
    <dbReference type="NCBI Taxonomy" id="581187"/>
    <lineage>
        <taxon>Bacteria</taxon>
        <taxon>Bacillati</taxon>
        <taxon>Actinomycetota</taxon>
        <taxon>Actinomycetes</taxon>
        <taxon>Mycobacteriales</taxon>
        <taxon>environmental samples</taxon>
    </lineage>
</organism>
<protein>
    <submittedName>
        <fullName evidence="2">Uncharacterized protein</fullName>
    </submittedName>
</protein>
<proteinExistence type="predicted"/>
<accession>A0A6J4HTU8</accession>
<feature type="compositionally biased region" description="Low complexity" evidence="1">
    <location>
        <begin position="9"/>
        <end position="30"/>
    </location>
</feature>
<feature type="region of interest" description="Disordered" evidence="1">
    <location>
        <begin position="1"/>
        <end position="30"/>
    </location>
</feature>
<sequence>MGRGPAEPPARAQLGPAARLRARAGTAGGCVVRRRSADRRVRWLA</sequence>
<gene>
    <name evidence="2" type="ORF">AVDCRST_MAG41-1081</name>
</gene>
<evidence type="ECO:0000256" key="1">
    <source>
        <dbReference type="SAM" id="MobiDB-lite"/>
    </source>
</evidence>
<reference evidence="2" key="1">
    <citation type="submission" date="2020-02" db="EMBL/GenBank/DDBJ databases">
        <authorList>
            <person name="Meier V. D."/>
        </authorList>
    </citation>
    <scope>NUCLEOTIDE SEQUENCE</scope>
    <source>
        <strain evidence="2">AVDCRST_MAG41</strain>
    </source>
</reference>